<dbReference type="SUPFAM" id="SSF48452">
    <property type="entry name" value="TPR-like"/>
    <property type="match status" value="2"/>
</dbReference>
<dbReference type="PANTHER" id="PTHR44186:SF1">
    <property type="entry name" value="BARDET-BIEDL SYNDROME 4 PROTEIN"/>
    <property type="match status" value="1"/>
</dbReference>
<feature type="chain" id="PRO_5045954873" description="Tetratricopeptide repeat-containing protein" evidence="4">
    <location>
        <begin position="23"/>
        <end position="577"/>
    </location>
</feature>
<dbReference type="PANTHER" id="PTHR44186">
    <property type="match status" value="1"/>
</dbReference>
<feature type="repeat" description="TPR" evidence="3">
    <location>
        <begin position="530"/>
        <end position="563"/>
    </location>
</feature>
<dbReference type="SUPFAM" id="SSF81901">
    <property type="entry name" value="HCP-like"/>
    <property type="match status" value="1"/>
</dbReference>
<protein>
    <recommendedName>
        <fullName evidence="7">Tetratricopeptide repeat-containing protein</fullName>
    </recommendedName>
</protein>
<dbReference type="Proteomes" id="UP001165302">
    <property type="component" value="Unassembled WGS sequence"/>
</dbReference>
<evidence type="ECO:0000313" key="5">
    <source>
        <dbReference type="EMBL" id="MCA5003968.1"/>
    </source>
</evidence>
<sequence>MTKSKLFLSLLAAGAVVSTASAQSLKDAQAAIDAEQYDKAKGILQNLVTKKPKDGLNYFYLGQVYLVNDKLDSAALAFNNGLTNAPKEALNTVGLGIVDLEKNNASSAEQKFTQAASALGKKDYLPLYYIGKAYVEAPKPDYAKAVDYLSQAKSKNPKDALVPVSLGDAYLGLGENSQSYISYRDALNIDPNLVKAKVQQALITRRAFAFDAALESYNSIATEYPTYGPVYREIAETELQIAKRLPDNTDEQKAAYEAQVAKAVGSYKKYLEVTGDKSSDALVRYADFLVFGQKYDELKTVALQLENVPGVDAKVYRYLGLISINQDKDAAKAVGYFDKLFAGAEENRLIEFDYLFGGFANIEAGDKAKGLNYLGKALEMNAELINEVDGYGRNAFNAQNFEAAAAIFNVPAQQKDKPWYYEANFLVGDASFRAGNKKKEAGEDATKEFNDAIKALDVVINSTDSAAADYKVNAMYIKGYSNYGLDVIDPEKPELHKGLYIADFNNLAKFLTDKQSAGAQLTEDEIVKLTDVYNVVGYSYILKEDYKAAAELFKKAVALTPTDEVATQYLEALKDVI</sequence>
<proteinExistence type="predicted"/>
<feature type="signal peptide" evidence="4">
    <location>
        <begin position="1"/>
        <end position="22"/>
    </location>
</feature>
<feature type="repeat" description="TPR" evidence="3">
    <location>
        <begin position="160"/>
        <end position="193"/>
    </location>
</feature>
<evidence type="ECO:0000256" key="4">
    <source>
        <dbReference type="SAM" id="SignalP"/>
    </source>
</evidence>
<evidence type="ECO:0000256" key="3">
    <source>
        <dbReference type="PROSITE-ProRule" id="PRU00339"/>
    </source>
</evidence>
<dbReference type="InterPro" id="IPR019734">
    <property type="entry name" value="TPR_rpt"/>
</dbReference>
<gene>
    <name evidence="5" type="ORF">IPZ78_02240</name>
</gene>
<keyword evidence="2 3" id="KW-0802">TPR repeat</keyword>
<keyword evidence="6" id="KW-1185">Reference proteome</keyword>
<evidence type="ECO:0000313" key="6">
    <source>
        <dbReference type="Proteomes" id="UP001165302"/>
    </source>
</evidence>
<accession>A0ABS7Z1B5</accession>
<dbReference type="Pfam" id="PF13432">
    <property type="entry name" value="TPR_16"/>
    <property type="match status" value="1"/>
</dbReference>
<dbReference type="SMART" id="SM00028">
    <property type="entry name" value="TPR"/>
    <property type="match status" value="5"/>
</dbReference>
<reference evidence="5" key="1">
    <citation type="submission" date="2020-10" db="EMBL/GenBank/DDBJ databases">
        <authorList>
            <person name="Lu T."/>
            <person name="Wang Q."/>
            <person name="Han X."/>
        </authorList>
    </citation>
    <scope>NUCLEOTIDE SEQUENCE</scope>
    <source>
        <strain evidence="5">WQ 366</strain>
    </source>
</reference>
<keyword evidence="4" id="KW-0732">Signal</keyword>
<evidence type="ECO:0000256" key="1">
    <source>
        <dbReference type="ARBA" id="ARBA00022737"/>
    </source>
</evidence>
<dbReference type="EMBL" id="JADEYP010000003">
    <property type="protein sequence ID" value="MCA5003968.1"/>
    <property type="molecule type" value="Genomic_DNA"/>
</dbReference>
<dbReference type="Pfam" id="PF13181">
    <property type="entry name" value="TPR_8"/>
    <property type="match status" value="2"/>
</dbReference>
<dbReference type="PROSITE" id="PS50005">
    <property type="entry name" value="TPR"/>
    <property type="match status" value="2"/>
</dbReference>
<comment type="caution">
    <text evidence="5">The sequence shown here is derived from an EMBL/GenBank/DDBJ whole genome shotgun (WGS) entry which is preliminary data.</text>
</comment>
<name>A0ABS7Z1B5_9SPHI</name>
<evidence type="ECO:0008006" key="7">
    <source>
        <dbReference type="Google" id="ProtNLM"/>
    </source>
</evidence>
<keyword evidence="1" id="KW-0677">Repeat</keyword>
<evidence type="ECO:0000256" key="2">
    <source>
        <dbReference type="ARBA" id="ARBA00022803"/>
    </source>
</evidence>
<organism evidence="5 6">
    <name type="scientific">Sphingobacterium bovistauri</name>
    <dbReference type="NCBI Taxonomy" id="2781959"/>
    <lineage>
        <taxon>Bacteria</taxon>
        <taxon>Pseudomonadati</taxon>
        <taxon>Bacteroidota</taxon>
        <taxon>Sphingobacteriia</taxon>
        <taxon>Sphingobacteriales</taxon>
        <taxon>Sphingobacteriaceae</taxon>
        <taxon>Sphingobacterium</taxon>
    </lineage>
</organism>
<dbReference type="Gene3D" id="1.25.40.10">
    <property type="entry name" value="Tetratricopeptide repeat domain"/>
    <property type="match status" value="3"/>
</dbReference>
<dbReference type="InterPro" id="IPR011990">
    <property type="entry name" value="TPR-like_helical_dom_sf"/>
</dbReference>